<proteinExistence type="predicted"/>
<evidence type="ECO:0000256" key="1">
    <source>
        <dbReference type="SAM" id="MobiDB-lite"/>
    </source>
</evidence>
<feature type="region of interest" description="Disordered" evidence="1">
    <location>
        <begin position="1"/>
        <end position="20"/>
    </location>
</feature>
<protein>
    <submittedName>
        <fullName evidence="2">Uncharacterized protein</fullName>
    </submittedName>
</protein>
<keyword evidence="3" id="KW-1185">Reference proteome</keyword>
<dbReference type="Proteomes" id="UP001642464">
    <property type="component" value="Unassembled WGS sequence"/>
</dbReference>
<organism evidence="2 3">
    <name type="scientific">Durusdinium trenchii</name>
    <dbReference type="NCBI Taxonomy" id="1381693"/>
    <lineage>
        <taxon>Eukaryota</taxon>
        <taxon>Sar</taxon>
        <taxon>Alveolata</taxon>
        <taxon>Dinophyceae</taxon>
        <taxon>Suessiales</taxon>
        <taxon>Symbiodiniaceae</taxon>
        <taxon>Durusdinium</taxon>
    </lineage>
</organism>
<feature type="non-terminal residue" evidence="2">
    <location>
        <position position="151"/>
    </location>
</feature>
<dbReference type="EMBL" id="CAXAMM010017392">
    <property type="protein sequence ID" value="CAK9041062.1"/>
    <property type="molecule type" value="Genomic_DNA"/>
</dbReference>
<reference evidence="2 3" key="1">
    <citation type="submission" date="2024-02" db="EMBL/GenBank/DDBJ databases">
        <authorList>
            <person name="Chen Y."/>
            <person name="Shah S."/>
            <person name="Dougan E. K."/>
            <person name="Thang M."/>
            <person name="Chan C."/>
        </authorList>
    </citation>
    <scope>NUCLEOTIDE SEQUENCE [LARGE SCALE GENOMIC DNA]</scope>
</reference>
<evidence type="ECO:0000313" key="3">
    <source>
        <dbReference type="Proteomes" id="UP001642464"/>
    </source>
</evidence>
<comment type="caution">
    <text evidence="2">The sequence shown here is derived from an EMBL/GenBank/DDBJ whole genome shotgun (WGS) entry which is preliminary data.</text>
</comment>
<gene>
    <name evidence="2" type="ORF">SCF082_LOCUS23775</name>
</gene>
<name>A0ABP0LRR9_9DINO</name>
<feature type="compositionally biased region" description="Basic and acidic residues" evidence="1">
    <location>
        <begin position="9"/>
        <end position="20"/>
    </location>
</feature>
<accession>A0ABP0LRR9</accession>
<evidence type="ECO:0000313" key="2">
    <source>
        <dbReference type="EMBL" id="CAK9041062.1"/>
    </source>
</evidence>
<sequence>MASCGQTNRQDKGEKETEKLLSETEQVNANRQLFILSEEVSDFNTWYRQFESDDYQLYNELFDNLTVYRGYNDDKFLMLTGNFAIEEDARIFLNNRKKQPQFYRVTWQGEEVPTTDHAFFVYQEVGDYLTWLEKFQEDDPRRKENGLYAMG</sequence>